<feature type="transmembrane region" description="Helical" evidence="10">
    <location>
        <begin position="1338"/>
        <end position="1357"/>
    </location>
</feature>
<evidence type="ECO:0000259" key="11">
    <source>
        <dbReference type="PROSITE" id="PS50893"/>
    </source>
</evidence>
<evidence type="ECO:0000256" key="2">
    <source>
        <dbReference type="ARBA" id="ARBA00006012"/>
    </source>
</evidence>
<comment type="subcellular location">
    <subcellularLocation>
        <location evidence="1">Membrane</location>
        <topology evidence="1">Multi-pass membrane protein</topology>
    </subcellularLocation>
</comment>
<dbReference type="InterPro" id="IPR027417">
    <property type="entry name" value="P-loop_NTPase"/>
</dbReference>
<dbReference type="InterPro" id="IPR034003">
    <property type="entry name" value="ABCG_PDR_2"/>
</dbReference>
<dbReference type="Pfam" id="PF06422">
    <property type="entry name" value="PDR_CDR"/>
    <property type="match status" value="1"/>
</dbReference>
<evidence type="ECO:0000256" key="4">
    <source>
        <dbReference type="ARBA" id="ARBA00022692"/>
    </source>
</evidence>
<sequence length="1472" mass="165424">MSCHEAKQGVAEILCSSHEDENPSPQHASTNPDSAELARSFSHKLMRTITTPEVKLFLQPAPELDPNSKDFNAREWAKTLLHVFAQDPNRYPRQPIGVSWRFLSVHGFGSDTDYQKDVFDVLFRGPLLARERISSRRKKISILNEFDGLVRKGEMLLVLGRPGSGVSTLLKTIAGELKGLHMDSRSQISYQGVPWDIMHSHFRGEVIYQAETDVHFPQLTVGQTLLLAALGRTPKNRLPGVGREEYAQFLRDVVMSVFGISHTVNTKVGNDFIRGVSGGERKRVSIAEATLSQSAIQCWDNSTRGLDSATALEFAKTLRLSAELAETAAIVAMYQASEPAYNTFDKVAVLYEGRQIYFGPIGKAKEYFVGLGFHCPRRQTTADFLTSMTNALERRAKPGFEAQVPRTSEEFETMWKYSSERAQLITEIAEFENGSVKGLEYEQFKASKAARQASLTRSRSPYTISIPMQIQLCMTRGFQRIRGDMTFFVITVAANLVVSLSLGSIFYNLKPTAESINSRAVLLYFAILFNALSSALEIFSLYIQRPIVEKHARYALYHPFAEAIASAICELPSKVASAIAFNVPLYFLANLRRDPGHFFIFLLFGFTCTLTMSFILRTIGQTSRTVQQALTPVALFILGLVIYTGFVLPTKRMQHWLRWINYIDPIAYAYESLLANELSGRQFSCSQFIPMGEPYDKVLLSQKACSTPGALPGQYFIDGDFYLKSFYEYSHAHLWRNFGILIGFVVFFASIYLLAAEYLSIGTGKGEVLVFRRGHDPKLRASANISDEESGKSSSHQSRADETTRNENTNAESSNIIKSNSIFHWRNVNYDISIKGETKRILNQVDGWVKPGTLTALMGATGAGKTTLLDVLADRVTVGVVAGDILVNGEQRQRAFQRQTGYVQQQDIHLETSTVREALQFSAVLRQPAKTSKKEKYEYVEYVIQLLGMESYAEAVVGVPGEGLNTEQRKRLTIGVELVAKPDLLLFLDEPTSGLDSQTAWSIATLIRKLCNEGQAILCTIHQPSGILFEQFDRLLLLSFGGKTVYFGNIGKDSRTLIDYFEGHGAASCAPMENPAEWMLKVIGAAPGSRADVDWAQVWRGSQEYKEVQIELDRLNHRRPPSRLDPSKAAEGLALAYAAPFHMQLLACTKRVFQQYWRTPSYIYSKFILCLGMSLLIGLSFYQAKVTIFGIQSQEFATFLLVVIFAFLVYQALPHFIVQRQLYEGRERASRMYSWYTFITSSIIVELPWGIFASLLIFFPYYYLVGMDKNAIRSHTETERGGLMYFILLTFLLFQSTFANMCIAGVETAELGGILSLLLFALSLIFCGVIVPRASLPGFWIFLYRVSPFTYIVGAMLSTGLGRQEVQCDELELLTFQPPQGQTCGEYLAHFPIGALYNKNATSNCQFCPLATTDDFLASVDIFYDQRWRNLGLLFAYVAFNVVATFFLYWIARVPKKTSWKFKTNPLKRKET</sequence>
<feature type="transmembrane region" description="Helical" evidence="10">
    <location>
        <begin position="1283"/>
        <end position="1306"/>
    </location>
</feature>
<feature type="transmembrane region" description="Helical" evidence="10">
    <location>
        <begin position="485"/>
        <end position="509"/>
    </location>
</feature>
<feature type="transmembrane region" description="Helical" evidence="10">
    <location>
        <begin position="734"/>
        <end position="755"/>
    </location>
</feature>
<dbReference type="Proteomes" id="UP001148614">
    <property type="component" value="Unassembled WGS sequence"/>
</dbReference>
<feature type="transmembrane region" description="Helical" evidence="10">
    <location>
        <begin position="563"/>
        <end position="586"/>
    </location>
</feature>
<keyword evidence="4 10" id="KW-0812">Transmembrane</keyword>
<dbReference type="Pfam" id="PF01061">
    <property type="entry name" value="ABC2_membrane"/>
    <property type="match status" value="2"/>
</dbReference>
<dbReference type="PANTHER" id="PTHR19241">
    <property type="entry name" value="ATP-BINDING CASSETTE TRANSPORTER"/>
    <property type="match status" value="1"/>
</dbReference>
<evidence type="ECO:0000256" key="3">
    <source>
        <dbReference type="ARBA" id="ARBA00022448"/>
    </source>
</evidence>
<evidence type="ECO:0000313" key="12">
    <source>
        <dbReference type="EMBL" id="KAJ3578494.1"/>
    </source>
</evidence>
<comment type="similarity">
    <text evidence="2">Belongs to the ABC transporter superfamily. ABCG family. PDR (TC 3.A.1.205) subfamily.</text>
</comment>
<dbReference type="PROSITE" id="PS50893">
    <property type="entry name" value="ABC_TRANSPORTER_2"/>
    <property type="match status" value="2"/>
</dbReference>
<dbReference type="EMBL" id="JANPWZ010000207">
    <property type="protein sequence ID" value="KAJ3578494.1"/>
    <property type="molecule type" value="Genomic_DNA"/>
</dbReference>
<dbReference type="SMART" id="SM00382">
    <property type="entry name" value="AAA"/>
    <property type="match status" value="2"/>
</dbReference>
<dbReference type="FunFam" id="3.40.50.300:FF:000054">
    <property type="entry name" value="ABC multidrug transporter atrF"/>
    <property type="match status" value="1"/>
</dbReference>
<dbReference type="InterPro" id="IPR013525">
    <property type="entry name" value="ABC2_TM"/>
</dbReference>
<dbReference type="SUPFAM" id="SSF52540">
    <property type="entry name" value="P-loop containing nucleoside triphosphate hydrolases"/>
    <property type="match status" value="2"/>
</dbReference>
<feature type="transmembrane region" description="Helical" evidence="10">
    <location>
        <begin position="1163"/>
        <end position="1184"/>
    </location>
</feature>
<dbReference type="CDD" id="cd03233">
    <property type="entry name" value="ABCG_PDR_domain1"/>
    <property type="match status" value="1"/>
</dbReference>
<dbReference type="InterPro" id="IPR010929">
    <property type="entry name" value="PDR_CDR_ABC"/>
</dbReference>
<dbReference type="Gene3D" id="3.40.50.300">
    <property type="entry name" value="P-loop containing nucleotide triphosphate hydrolases"/>
    <property type="match status" value="2"/>
</dbReference>
<accession>A0A9W8NKW3</accession>
<dbReference type="VEuPathDB" id="FungiDB:F4678DRAFT_166107"/>
<feature type="transmembrane region" description="Helical" evidence="10">
    <location>
        <begin position="598"/>
        <end position="617"/>
    </location>
</feature>
<evidence type="ECO:0000256" key="1">
    <source>
        <dbReference type="ARBA" id="ARBA00004141"/>
    </source>
</evidence>
<evidence type="ECO:0000313" key="13">
    <source>
        <dbReference type="Proteomes" id="UP001148614"/>
    </source>
</evidence>
<feature type="transmembrane region" description="Helical" evidence="10">
    <location>
        <begin position="1233"/>
        <end position="1262"/>
    </location>
</feature>
<feature type="transmembrane region" description="Helical" evidence="10">
    <location>
        <begin position="1312"/>
        <end position="1331"/>
    </location>
</feature>
<dbReference type="InterPro" id="IPR003593">
    <property type="entry name" value="AAA+_ATPase"/>
</dbReference>
<gene>
    <name evidence="12" type="ORF">NPX13_g2074</name>
</gene>
<feature type="transmembrane region" description="Helical" evidence="10">
    <location>
        <begin position="1196"/>
        <end position="1213"/>
    </location>
</feature>
<dbReference type="InterPro" id="IPR003439">
    <property type="entry name" value="ABC_transporter-like_ATP-bd"/>
</dbReference>
<evidence type="ECO:0000256" key="6">
    <source>
        <dbReference type="ARBA" id="ARBA00022840"/>
    </source>
</evidence>
<name>A0A9W8NKW3_9PEZI</name>
<dbReference type="CDD" id="cd03232">
    <property type="entry name" value="ABCG_PDR_domain2"/>
    <property type="match status" value="1"/>
</dbReference>
<dbReference type="GO" id="GO:0016020">
    <property type="term" value="C:membrane"/>
    <property type="evidence" value="ECO:0007669"/>
    <property type="project" value="UniProtKB-SubCell"/>
</dbReference>
<dbReference type="GO" id="GO:0140359">
    <property type="term" value="F:ABC-type transporter activity"/>
    <property type="evidence" value="ECO:0007669"/>
    <property type="project" value="InterPro"/>
</dbReference>
<dbReference type="GO" id="GO:0016887">
    <property type="term" value="F:ATP hydrolysis activity"/>
    <property type="evidence" value="ECO:0007669"/>
    <property type="project" value="InterPro"/>
</dbReference>
<evidence type="ECO:0000256" key="9">
    <source>
        <dbReference type="SAM" id="MobiDB-lite"/>
    </source>
</evidence>
<dbReference type="InterPro" id="IPR017871">
    <property type="entry name" value="ABC_transporter-like_CS"/>
</dbReference>
<keyword evidence="6" id="KW-0067">ATP-binding</keyword>
<keyword evidence="3" id="KW-0813">Transport</keyword>
<keyword evidence="13" id="KW-1185">Reference proteome</keyword>
<feature type="transmembrane region" description="Helical" evidence="10">
    <location>
        <begin position="629"/>
        <end position="648"/>
    </location>
</feature>
<dbReference type="PROSITE" id="PS00211">
    <property type="entry name" value="ABC_TRANSPORTER_1"/>
    <property type="match status" value="1"/>
</dbReference>
<keyword evidence="7 10" id="KW-1133">Transmembrane helix</keyword>
<keyword evidence="5" id="KW-0547">Nucleotide-binding</keyword>
<feature type="region of interest" description="Disordered" evidence="9">
    <location>
        <begin position="782"/>
        <end position="811"/>
    </location>
</feature>
<evidence type="ECO:0000256" key="5">
    <source>
        <dbReference type="ARBA" id="ARBA00022741"/>
    </source>
</evidence>
<dbReference type="Pfam" id="PF14510">
    <property type="entry name" value="ABC_trans_N"/>
    <property type="match status" value="1"/>
</dbReference>
<reference evidence="12" key="1">
    <citation type="submission" date="2022-07" db="EMBL/GenBank/DDBJ databases">
        <title>Genome Sequence of Xylaria arbuscula.</title>
        <authorList>
            <person name="Buettner E."/>
        </authorList>
    </citation>
    <scope>NUCLEOTIDE SEQUENCE</scope>
    <source>
        <strain evidence="12">VT107</strain>
    </source>
</reference>
<feature type="transmembrane region" description="Helical" evidence="10">
    <location>
        <begin position="1431"/>
        <end position="1452"/>
    </location>
</feature>
<keyword evidence="8 10" id="KW-0472">Membrane</keyword>
<evidence type="ECO:0000256" key="10">
    <source>
        <dbReference type="SAM" id="Phobius"/>
    </source>
</evidence>
<evidence type="ECO:0000256" key="7">
    <source>
        <dbReference type="ARBA" id="ARBA00022989"/>
    </source>
</evidence>
<feature type="domain" description="ABC transporter" evidence="11">
    <location>
        <begin position="128"/>
        <end position="377"/>
    </location>
</feature>
<feature type="transmembrane region" description="Helical" evidence="10">
    <location>
        <begin position="521"/>
        <end position="543"/>
    </location>
</feature>
<feature type="domain" description="ABC transporter" evidence="11">
    <location>
        <begin position="823"/>
        <end position="1065"/>
    </location>
</feature>
<evidence type="ECO:0000256" key="8">
    <source>
        <dbReference type="ARBA" id="ARBA00023136"/>
    </source>
</evidence>
<organism evidence="12 13">
    <name type="scientific">Xylaria arbuscula</name>
    <dbReference type="NCBI Taxonomy" id="114810"/>
    <lineage>
        <taxon>Eukaryota</taxon>
        <taxon>Fungi</taxon>
        <taxon>Dikarya</taxon>
        <taxon>Ascomycota</taxon>
        <taxon>Pezizomycotina</taxon>
        <taxon>Sordariomycetes</taxon>
        <taxon>Xylariomycetidae</taxon>
        <taxon>Xylariales</taxon>
        <taxon>Xylariaceae</taxon>
        <taxon>Xylaria</taxon>
    </lineage>
</organism>
<comment type="caution">
    <text evidence="12">The sequence shown here is derived from an EMBL/GenBank/DDBJ whole genome shotgun (WGS) entry which is preliminary data.</text>
</comment>
<dbReference type="Pfam" id="PF00005">
    <property type="entry name" value="ABC_tran"/>
    <property type="match status" value="2"/>
</dbReference>
<proteinExistence type="inferred from homology"/>
<protein>
    <recommendedName>
        <fullName evidence="11">ABC transporter domain-containing protein</fullName>
    </recommendedName>
</protein>
<dbReference type="GO" id="GO:0005524">
    <property type="term" value="F:ATP binding"/>
    <property type="evidence" value="ECO:0007669"/>
    <property type="project" value="UniProtKB-KW"/>
</dbReference>
<dbReference type="InterPro" id="IPR034001">
    <property type="entry name" value="ABCG_PDR_1"/>
</dbReference>
<dbReference type="InterPro" id="IPR029481">
    <property type="entry name" value="ABC_trans_N"/>
</dbReference>